<evidence type="ECO:0000313" key="2">
    <source>
        <dbReference type="Proteomes" id="UP000016895"/>
    </source>
</evidence>
<organism evidence="1 2">
    <name type="scientific">Vibrio nigripulchritudo</name>
    <dbReference type="NCBI Taxonomy" id="28173"/>
    <lineage>
        <taxon>Bacteria</taxon>
        <taxon>Pseudomonadati</taxon>
        <taxon>Pseudomonadota</taxon>
        <taxon>Gammaproteobacteria</taxon>
        <taxon>Vibrionales</taxon>
        <taxon>Vibrionaceae</taxon>
        <taxon>Vibrio</taxon>
    </lineage>
</organism>
<evidence type="ECO:0000313" key="1">
    <source>
        <dbReference type="EMBL" id="CCO60366.1"/>
    </source>
</evidence>
<dbReference type="AlphaFoldDB" id="U4KBT4"/>
<proteinExistence type="predicted"/>
<dbReference type="Proteomes" id="UP000016895">
    <property type="component" value="Chromosome 2"/>
</dbReference>
<accession>U4KBT4</accession>
<sequence length="344" mass="39416">MSFVRDFVNGGVYMVGSEKIFNTYIKEYMFQPNDRLFNSEKSKYIKGFQVINESSIYAIVKVPKANFIPGSFYVTKNYCAVGNIDVAGKVHEVMFNIAKYWFEGESDLSEKLHNDFGTIEKFIEAGMSRYTHKQFSNVSNQDKFMHLAEVDVEQSSIKNLYIKCPIATALNNGNKVYADIPIYQMIQKFDMECIDEVEICYIGKSTASTFSRLQKHEKWGPILSSEGDDNKYDFLAYFFVIDEAAIYRGNLGGVNLIYRDFSELPKGAITSLCEASLINYFKPEFNIEFTSSDLNNSKLFSKWLRKNGYTSVITEVELDGVLGKLSTKERPYQVRHVCDIEINP</sequence>
<dbReference type="PATRIC" id="fig|1260221.3.peg.4218"/>
<name>U4KBT4_9VIBR</name>
<dbReference type="KEGG" id="vni:VIBNI_B0559"/>
<protein>
    <submittedName>
        <fullName evidence="1">Uncharacterized protein</fullName>
    </submittedName>
</protein>
<dbReference type="EMBL" id="FO203527">
    <property type="protein sequence ID" value="CCO60366.1"/>
    <property type="molecule type" value="Genomic_DNA"/>
</dbReference>
<reference evidence="1 2" key="1">
    <citation type="journal article" date="2013" name="ISME J.">
        <title>Comparative genomics of pathogenic lineages of Vibrio nigripulchritudo identifies virulence-associated traits.</title>
        <authorList>
            <person name="Goudenege D."/>
            <person name="Labreuche Y."/>
            <person name="Krin E."/>
            <person name="Ansquer D."/>
            <person name="Mangenot S."/>
            <person name="Calteau A."/>
            <person name="Medigue C."/>
            <person name="Mazel D."/>
            <person name="Polz M.F."/>
            <person name="Le Roux F."/>
        </authorList>
    </citation>
    <scope>NUCLEOTIDE SEQUENCE [LARGE SCALE GENOMIC DNA]</scope>
    <source>
        <strain evidence="2">SnF1</strain>
    </source>
</reference>
<gene>
    <name evidence="1" type="ORF">VIBNI_B0559</name>
</gene>
<keyword evidence="2" id="KW-1185">Reference proteome</keyword>